<dbReference type="PANTHER" id="PTHR30250:SF27">
    <property type="entry name" value="POLYSACCHARIDE BIOSYNTHESIS PROTEIN"/>
    <property type="match status" value="1"/>
</dbReference>
<evidence type="ECO:0000313" key="8">
    <source>
        <dbReference type="Proteomes" id="UP001596547"/>
    </source>
</evidence>
<feature type="transmembrane region" description="Helical" evidence="6">
    <location>
        <begin position="460"/>
        <end position="479"/>
    </location>
</feature>
<keyword evidence="2" id="KW-1003">Cell membrane</keyword>
<feature type="transmembrane region" description="Helical" evidence="6">
    <location>
        <begin position="126"/>
        <end position="150"/>
    </location>
</feature>
<gene>
    <name evidence="7" type="ORF">ACFQPE_10250</name>
</gene>
<evidence type="ECO:0000256" key="5">
    <source>
        <dbReference type="ARBA" id="ARBA00023136"/>
    </source>
</evidence>
<feature type="transmembrane region" description="Helical" evidence="6">
    <location>
        <begin position="431"/>
        <end position="448"/>
    </location>
</feature>
<dbReference type="RefSeq" id="WP_276303573.1">
    <property type="nucleotide sequence ID" value="NZ_CP119992.1"/>
</dbReference>
<feature type="transmembrane region" description="Helical" evidence="6">
    <location>
        <begin position="264"/>
        <end position="283"/>
    </location>
</feature>
<evidence type="ECO:0000256" key="1">
    <source>
        <dbReference type="ARBA" id="ARBA00004651"/>
    </source>
</evidence>
<evidence type="ECO:0000313" key="7">
    <source>
        <dbReference type="EMBL" id="MFC7317175.1"/>
    </source>
</evidence>
<keyword evidence="5 6" id="KW-0472">Membrane</keyword>
<dbReference type="InterPro" id="IPR002797">
    <property type="entry name" value="Polysacc_synth"/>
</dbReference>
<dbReference type="Proteomes" id="UP001596547">
    <property type="component" value="Unassembled WGS sequence"/>
</dbReference>
<feature type="transmembrane region" description="Helical" evidence="6">
    <location>
        <begin position="396"/>
        <end position="419"/>
    </location>
</feature>
<keyword evidence="4 6" id="KW-1133">Transmembrane helix</keyword>
<organism evidence="7 8">
    <name type="scientific">Halomarina halobia</name>
    <dbReference type="NCBI Taxonomy" id="3033386"/>
    <lineage>
        <taxon>Archaea</taxon>
        <taxon>Methanobacteriati</taxon>
        <taxon>Methanobacteriota</taxon>
        <taxon>Stenosarchaea group</taxon>
        <taxon>Halobacteria</taxon>
        <taxon>Halobacteriales</taxon>
        <taxon>Natronomonadaceae</taxon>
        <taxon>Halomarina</taxon>
    </lineage>
</organism>
<dbReference type="Pfam" id="PF01943">
    <property type="entry name" value="Polysacc_synt"/>
    <property type="match status" value="1"/>
</dbReference>
<proteinExistence type="predicted"/>
<feature type="transmembrane region" description="Helical" evidence="6">
    <location>
        <begin position="162"/>
        <end position="180"/>
    </location>
</feature>
<dbReference type="GeneID" id="79316170"/>
<evidence type="ECO:0000256" key="6">
    <source>
        <dbReference type="SAM" id="Phobius"/>
    </source>
</evidence>
<feature type="transmembrane region" description="Helical" evidence="6">
    <location>
        <begin position="304"/>
        <end position="324"/>
    </location>
</feature>
<comment type="subcellular location">
    <subcellularLocation>
        <location evidence="1">Cell membrane</location>
        <topology evidence="1">Multi-pass membrane protein</topology>
    </subcellularLocation>
</comment>
<dbReference type="GO" id="GO:0005886">
    <property type="term" value="C:plasma membrane"/>
    <property type="evidence" value="ECO:0007669"/>
    <property type="project" value="UniProtKB-SubCell"/>
</dbReference>
<keyword evidence="3 6" id="KW-0812">Transmembrane</keyword>
<comment type="caution">
    <text evidence="7">The sequence shown here is derived from an EMBL/GenBank/DDBJ whole genome shotgun (WGS) entry which is preliminary data.</text>
</comment>
<dbReference type="InterPro" id="IPR050833">
    <property type="entry name" value="Poly_Biosynth_Transport"/>
</dbReference>
<dbReference type="PANTHER" id="PTHR30250">
    <property type="entry name" value="PST FAMILY PREDICTED COLANIC ACID TRANSPORTER"/>
    <property type="match status" value="1"/>
</dbReference>
<feature type="transmembrane region" description="Helical" evidence="6">
    <location>
        <begin position="186"/>
        <end position="204"/>
    </location>
</feature>
<evidence type="ECO:0000256" key="3">
    <source>
        <dbReference type="ARBA" id="ARBA00022692"/>
    </source>
</evidence>
<accession>A0ABD6A9X6</accession>
<evidence type="ECO:0000256" key="4">
    <source>
        <dbReference type="ARBA" id="ARBA00022989"/>
    </source>
</evidence>
<dbReference type="AlphaFoldDB" id="A0ABD6A9X6"/>
<evidence type="ECO:0000256" key="2">
    <source>
        <dbReference type="ARBA" id="ARBA00022475"/>
    </source>
</evidence>
<dbReference type="EMBL" id="JBHTBF010000002">
    <property type="protein sequence ID" value="MFC7317175.1"/>
    <property type="molecule type" value="Genomic_DNA"/>
</dbReference>
<reference evidence="7 8" key="1">
    <citation type="journal article" date="2019" name="Int. J. Syst. Evol. Microbiol.">
        <title>The Global Catalogue of Microorganisms (GCM) 10K type strain sequencing project: providing services to taxonomists for standard genome sequencing and annotation.</title>
        <authorList>
            <consortium name="The Broad Institute Genomics Platform"/>
            <consortium name="The Broad Institute Genome Sequencing Center for Infectious Disease"/>
            <person name="Wu L."/>
            <person name="Ma J."/>
        </authorList>
    </citation>
    <scope>NUCLEOTIDE SEQUENCE [LARGE SCALE GENOMIC DNA]</scope>
    <source>
        <strain evidence="7 8">PSR21</strain>
    </source>
</reference>
<feature type="transmembrane region" description="Helical" evidence="6">
    <location>
        <begin position="49"/>
        <end position="75"/>
    </location>
</feature>
<sequence length="510" mass="54710">MPTDSKSVVRTLFKGGTVLFLGLFLELGISFLAKLVIARVLGPVDYGVVSLGITTTTIASTLVLLGLDVGVGRYLPRSKTAEERRGVLVSAFQLAVPLSIVVGIGVSLAAPVIATDLFHDPSTEPVLRVFGLAIPLAALMKLTIGGVQGLQRSLPKVLIRNIVNPVARFAGILLVLALGFRGVGIAWAYVLSYAVAGAVGVYFLATRTPLFERGVRAVSMHRELLAFSAPLVVSTTMTLVLSDIDTFMLGALSTSGAVGIYNTVYPIAELLTVMLASFSFIFMPVVSELHGEGQYEETRRLYQVVAKWIFVLSLPLFALLSLYPRRAILLTFGPEYVAGALALSVLTIAFFTHAIAGPNSSALTSVGRTRLIMLDNTFIAALNVGLNLVLIPRYSYLGAAAATAVSYVLLNLLYSYQLYREMGAHPFSPTLVRSGAVSVALVAGHYALVSALDPTLSQFVALYAGFLLAYLLVVLRFGVEQEEVMLVLSFEERFGVDLGPLKRLARRFVA</sequence>
<keyword evidence="8" id="KW-1185">Reference proteome</keyword>
<dbReference type="CDD" id="cd13128">
    <property type="entry name" value="MATE_Wzx_like"/>
    <property type="match status" value="1"/>
</dbReference>
<protein>
    <submittedName>
        <fullName evidence="7">Flippase</fullName>
    </submittedName>
</protein>
<feature type="transmembrane region" description="Helical" evidence="6">
    <location>
        <begin position="371"/>
        <end position="390"/>
    </location>
</feature>
<feature type="transmembrane region" description="Helical" evidence="6">
    <location>
        <begin position="336"/>
        <end position="359"/>
    </location>
</feature>
<feature type="transmembrane region" description="Helical" evidence="6">
    <location>
        <begin position="12"/>
        <end position="37"/>
    </location>
</feature>
<feature type="transmembrane region" description="Helical" evidence="6">
    <location>
        <begin position="87"/>
        <end position="114"/>
    </location>
</feature>
<name>A0ABD6A9X6_9EURY</name>